<name>A0A0H3HC69_KLEM8</name>
<organism evidence="3 4">
    <name type="scientific">Klebsiella michiganensis (strain ATCC 8724 / DSM 4798 / JCM 20051 / NBRC 3318 / NRRL B-199 / KCTC 1686 / BUCSAV 143 / CCM 1901)</name>
    <dbReference type="NCBI Taxonomy" id="1006551"/>
    <lineage>
        <taxon>Bacteria</taxon>
        <taxon>Pseudomonadati</taxon>
        <taxon>Pseudomonadota</taxon>
        <taxon>Gammaproteobacteria</taxon>
        <taxon>Enterobacterales</taxon>
        <taxon>Enterobacteriaceae</taxon>
        <taxon>Klebsiella/Raoultella group</taxon>
        <taxon>Klebsiella</taxon>
    </lineage>
</organism>
<dbReference type="EMBL" id="CP003218">
    <property type="protein sequence ID" value="AEX06040.1"/>
    <property type="molecule type" value="Genomic_DNA"/>
</dbReference>
<accession>A0A0H3HC69</accession>
<dbReference type="HOGENOM" id="CLU_153099_1_0_6"/>
<reference evidence="3 4" key="1">
    <citation type="journal article" date="2012" name="J. Bacteriol.">
        <title>Complete genome sequence of Klebsiella oxytoca KCTC 1686, used in production of 2,3-butanediol.</title>
        <authorList>
            <person name="Shin S.H."/>
            <person name="Kim S."/>
            <person name="Kim J.Y."/>
            <person name="Lee S."/>
            <person name="Um Y."/>
            <person name="Oh M.K."/>
            <person name="Kim Y.R."/>
            <person name="Lee J."/>
            <person name="Yang K.S."/>
        </authorList>
    </citation>
    <scope>NUCLEOTIDE SEQUENCE [LARGE SCALE GENOMIC DNA]</scope>
    <source>
        <strain evidence="4">ATCC 8724 / DSM 4798 / JCM 20051 / NBRC 3318 / NRRL B-199 / KCTC 1686</strain>
    </source>
</reference>
<protein>
    <submittedName>
        <fullName evidence="3">Uncharacterized protein</fullName>
    </submittedName>
</protein>
<feature type="transmembrane region" description="Helical" evidence="2">
    <location>
        <begin position="77"/>
        <end position="95"/>
    </location>
</feature>
<keyword evidence="2" id="KW-0472">Membrane</keyword>
<evidence type="ECO:0000313" key="4">
    <source>
        <dbReference type="Proteomes" id="UP000007843"/>
    </source>
</evidence>
<proteinExistence type="predicted"/>
<feature type="transmembrane region" description="Helical" evidence="2">
    <location>
        <begin position="6"/>
        <end position="34"/>
    </location>
</feature>
<feature type="transmembrane region" description="Helical" evidence="2">
    <location>
        <begin position="41"/>
        <end position="65"/>
    </location>
</feature>
<dbReference type="AlphaFoldDB" id="A0A0H3HC69"/>
<feature type="region of interest" description="Disordered" evidence="1">
    <location>
        <begin position="94"/>
        <end position="126"/>
    </location>
</feature>
<evidence type="ECO:0000256" key="2">
    <source>
        <dbReference type="SAM" id="Phobius"/>
    </source>
</evidence>
<gene>
    <name evidence="3" type="ordered locus">KOX_21600</name>
</gene>
<dbReference type="KEGG" id="kox:KOX_21600"/>
<evidence type="ECO:0000256" key="1">
    <source>
        <dbReference type="SAM" id="MobiDB-lite"/>
    </source>
</evidence>
<dbReference type="Proteomes" id="UP000007843">
    <property type="component" value="Chromosome"/>
</dbReference>
<keyword evidence="2" id="KW-0812">Transmembrane</keyword>
<keyword evidence="2" id="KW-1133">Transmembrane helix</keyword>
<evidence type="ECO:0000313" key="3">
    <source>
        <dbReference type="EMBL" id="AEX06040.1"/>
    </source>
</evidence>
<sequence length="126" mass="13979">MMFGGFVVFFRCLCFLSYRFSSGFFVFLSGLSFLGGSRFSFCFFVLFSCLRFLGGSGFSGCFFVLFRSLRFLLSSWFRSGGMVFLMVGRFSGGAVSCSSRRRSRGGGSIGSESNRRQTHCSGNDQS</sequence>